<dbReference type="RefSeq" id="WP_092019776.1">
    <property type="nucleotide sequence ID" value="NZ_FOXH01000023.1"/>
</dbReference>
<dbReference type="Gene3D" id="3.30.300.30">
    <property type="match status" value="1"/>
</dbReference>
<evidence type="ECO:0000256" key="3">
    <source>
        <dbReference type="ARBA" id="ARBA00024484"/>
    </source>
</evidence>
<gene>
    <name evidence="5" type="ORF">SAMN04515674_1232</name>
</gene>
<dbReference type="GO" id="GO:0004467">
    <property type="term" value="F:long-chain fatty acid-CoA ligase activity"/>
    <property type="evidence" value="ECO:0007669"/>
    <property type="project" value="UniProtKB-EC"/>
</dbReference>
<dbReference type="GO" id="GO:0005524">
    <property type="term" value="F:ATP binding"/>
    <property type="evidence" value="ECO:0007669"/>
    <property type="project" value="UniProtKB-KW"/>
</dbReference>
<keyword evidence="6" id="KW-1185">Reference proteome</keyword>
<feature type="domain" description="AMP-dependent synthetase/ligase" evidence="4">
    <location>
        <begin position="20"/>
        <end position="387"/>
    </location>
</feature>
<dbReference type="Pfam" id="PF23562">
    <property type="entry name" value="AMP-binding_C_3"/>
    <property type="match status" value="1"/>
</dbReference>
<evidence type="ECO:0000313" key="5">
    <source>
        <dbReference type="EMBL" id="SFQ49600.1"/>
    </source>
</evidence>
<dbReference type="PRINTS" id="PR00154">
    <property type="entry name" value="AMPBINDING"/>
</dbReference>
<comment type="catalytic activity">
    <reaction evidence="3">
        <text>a long-chain fatty acid + ATP + CoA = a long-chain fatty acyl-CoA + AMP + diphosphate</text>
        <dbReference type="Rhea" id="RHEA:15421"/>
        <dbReference type="ChEBI" id="CHEBI:30616"/>
        <dbReference type="ChEBI" id="CHEBI:33019"/>
        <dbReference type="ChEBI" id="CHEBI:57287"/>
        <dbReference type="ChEBI" id="CHEBI:57560"/>
        <dbReference type="ChEBI" id="CHEBI:83139"/>
        <dbReference type="ChEBI" id="CHEBI:456215"/>
        <dbReference type="EC" id="6.2.1.3"/>
    </reaction>
    <physiologicalReaction direction="left-to-right" evidence="3">
        <dbReference type="Rhea" id="RHEA:15422"/>
    </physiologicalReaction>
</comment>
<evidence type="ECO:0000313" key="6">
    <source>
        <dbReference type="Proteomes" id="UP000199306"/>
    </source>
</evidence>
<dbReference type="InterPro" id="IPR042099">
    <property type="entry name" value="ANL_N_sf"/>
</dbReference>
<dbReference type="Proteomes" id="UP000199306">
    <property type="component" value="Unassembled WGS sequence"/>
</dbReference>
<dbReference type="EMBL" id="FOXH01000023">
    <property type="protein sequence ID" value="SFQ49600.1"/>
    <property type="molecule type" value="Genomic_DNA"/>
</dbReference>
<dbReference type="STRING" id="1079859.SAMN04515674_1232"/>
<dbReference type="PROSITE" id="PS00455">
    <property type="entry name" value="AMP_BINDING"/>
    <property type="match status" value="1"/>
</dbReference>
<reference evidence="5 6" key="1">
    <citation type="submission" date="2016-10" db="EMBL/GenBank/DDBJ databases">
        <authorList>
            <person name="de Groot N.N."/>
        </authorList>
    </citation>
    <scope>NUCLEOTIDE SEQUENCE [LARGE SCALE GENOMIC DNA]</scope>
    <source>
        <strain evidence="6">E92,LMG 26720,CCM 7988</strain>
    </source>
</reference>
<dbReference type="Gene3D" id="3.40.50.12780">
    <property type="entry name" value="N-terminal domain of ligase-like"/>
    <property type="match status" value="1"/>
</dbReference>
<organism evidence="5 6">
    <name type="scientific">Pseudarcicella hirudinis</name>
    <dbReference type="NCBI Taxonomy" id="1079859"/>
    <lineage>
        <taxon>Bacteria</taxon>
        <taxon>Pseudomonadati</taxon>
        <taxon>Bacteroidota</taxon>
        <taxon>Cytophagia</taxon>
        <taxon>Cytophagales</taxon>
        <taxon>Flectobacillaceae</taxon>
        <taxon>Pseudarcicella</taxon>
    </lineage>
</organism>
<dbReference type="InterPro" id="IPR000873">
    <property type="entry name" value="AMP-dep_synth/lig_dom"/>
</dbReference>
<dbReference type="AlphaFoldDB" id="A0A1I5YZP7"/>
<accession>A0A1I5YZP7</accession>
<name>A0A1I5YZP7_9BACT</name>
<dbReference type="PANTHER" id="PTHR43272">
    <property type="entry name" value="LONG-CHAIN-FATTY-ACID--COA LIGASE"/>
    <property type="match status" value="1"/>
</dbReference>
<evidence type="ECO:0000256" key="1">
    <source>
        <dbReference type="ARBA" id="ARBA00022741"/>
    </source>
</evidence>
<keyword evidence="2" id="KW-0067">ATP-binding</keyword>
<dbReference type="GO" id="GO:0016020">
    <property type="term" value="C:membrane"/>
    <property type="evidence" value="ECO:0007669"/>
    <property type="project" value="TreeGrafter"/>
</dbReference>
<dbReference type="InterPro" id="IPR020459">
    <property type="entry name" value="AMP-binding"/>
</dbReference>
<sequence length="550" mass="61845">MRPQFGTIIENFYYWEGQTPHNIYLRQPFQNHFQDYTFSDAGNQARRMAAVLLSLKLPAKSNIGILSKNSAHWIISDLAIAMAGHISVPFYPTLTSGQLNQVLVHSDCKVLFVGKLDSWEHINSSIPQNIYCISFPQSPVSGYDNWDDLIKQHEPVSENVRPEPEDIATIIYTSGTTGTPKGVMVTQKAIINALNMSREAIGLDIPNARFFSYLPLCHIAERNIVESASTATGGTVYFVESLETFQKNLQNAQPTHFLAVPRIWAKFQLGIFSKISPQRLKVLLKIPLINILISNKIKKGLGLAKAQIILTGAAPMPLHLLKWYENLGISIREAYGMTENLGAHSLMPEKAVKEGTVGKPYKEVQTRIDPVTGEIQMKSPWNTIGYYKETILTRELLKDGWLCTGDIGEIDQEGYLKITGRLKDVFKSSKGEYIMPVTIENLFNENPYIEQICVMGSNLPQPVALVVLSDIGKAVNKSTLVSSLTETIQIINTQVNHYEHIRKVIIVKENWSVENNLITPTMKIKRNVIEAYYESKLQSWYANEALVSFE</sequence>
<proteinExistence type="predicted"/>
<dbReference type="OrthoDB" id="9778383at2"/>
<keyword evidence="1" id="KW-0547">Nucleotide-binding</keyword>
<dbReference type="SUPFAM" id="SSF56801">
    <property type="entry name" value="Acetyl-CoA synthetase-like"/>
    <property type="match status" value="1"/>
</dbReference>
<dbReference type="Pfam" id="PF00501">
    <property type="entry name" value="AMP-binding"/>
    <property type="match status" value="1"/>
</dbReference>
<dbReference type="PANTHER" id="PTHR43272:SF33">
    <property type="entry name" value="AMP-BINDING DOMAIN-CONTAINING PROTEIN-RELATED"/>
    <property type="match status" value="1"/>
</dbReference>
<evidence type="ECO:0000259" key="4">
    <source>
        <dbReference type="Pfam" id="PF00501"/>
    </source>
</evidence>
<evidence type="ECO:0000256" key="2">
    <source>
        <dbReference type="ARBA" id="ARBA00022840"/>
    </source>
</evidence>
<dbReference type="InterPro" id="IPR020845">
    <property type="entry name" value="AMP-binding_CS"/>
</dbReference>
<protein>
    <submittedName>
        <fullName evidence="5">Long-chain acyl-CoA synthetase (AMP-forming)</fullName>
    </submittedName>
</protein>
<dbReference type="InterPro" id="IPR045851">
    <property type="entry name" value="AMP-bd_C_sf"/>
</dbReference>